<dbReference type="GO" id="GO:0016887">
    <property type="term" value="F:ATP hydrolysis activity"/>
    <property type="evidence" value="ECO:0007669"/>
    <property type="project" value="InterPro"/>
</dbReference>
<dbReference type="InterPro" id="IPR017871">
    <property type="entry name" value="ABC_transporter-like_CS"/>
</dbReference>
<proteinExistence type="inferred from homology"/>
<name>A0A9J6PM13_9PROT</name>
<dbReference type="InterPro" id="IPR003593">
    <property type="entry name" value="AAA+_ATPase"/>
</dbReference>
<sequence>MIEARDISVRIGEIEILHGIDLDVPNGSVVTVVGANGAGKTTLLRVLSRLAPLTKGTIRFDGEVIDRMEPHKLAQRGLVHVPQGRQIIPSLSVEDNLLIGANRIPGLEDAEKARLLEQEYARFPVLKERRAIPGGSLSGGEQQMLAVSRALMMKPKLLMLDEPSLGLAPQIVRAILDALRDLSRDGMTVLLVEQAAFTALKIADVGYVLQNGRVVLSGPTGDLLKDSRLIERYLG</sequence>
<evidence type="ECO:0000256" key="4">
    <source>
        <dbReference type="ARBA" id="ARBA00022840"/>
    </source>
</evidence>
<dbReference type="GO" id="GO:0005524">
    <property type="term" value="F:ATP binding"/>
    <property type="evidence" value="ECO:0007669"/>
    <property type="project" value="UniProtKB-KW"/>
</dbReference>
<evidence type="ECO:0000313" key="8">
    <source>
        <dbReference type="Proteomes" id="UP001055804"/>
    </source>
</evidence>
<dbReference type="Pfam" id="PF00005">
    <property type="entry name" value="ABC_tran"/>
    <property type="match status" value="1"/>
</dbReference>
<feature type="domain" description="ABC transporter" evidence="6">
    <location>
        <begin position="2"/>
        <end position="234"/>
    </location>
</feature>
<dbReference type="EMBL" id="JAMZFT010000004">
    <property type="protein sequence ID" value="MCP1337695.1"/>
    <property type="molecule type" value="Genomic_DNA"/>
</dbReference>
<keyword evidence="5" id="KW-0029">Amino-acid transport</keyword>
<dbReference type="InterPro" id="IPR003439">
    <property type="entry name" value="ABC_transporter-like_ATP-bd"/>
</dbReference>
<keyword evidence="2" id="KW-0813">Transport</keyword>
<dbReference type="RefSeq" id="WP_269333664.1">
    <property type="nucleotide sequence ID" value="NZ_JAMZFT010000004.1"/>
</dbReference>
<evidence type="ECO:0000256" key="5">
    <source>
        <dbReference type="ARBA" id="ARBA00022970"/>
    </source>
</evidence>
<keyword evidence="3" id="KW-0547">Nucleotide-binding</keyword>
<dbReference type="GO" id="GO:0015807">
    <property type="term" value="P:L-amino acid transport"/>
    <property type="evidence" value="ECO:0007669"/>
    <property type="project" value="TreeGrafter"/>
</dbReference>
<dbReference type="InterPro" id="IPR027417">
    <property type="entry name" value="P-loop_NTPase"/>
</dbReference>
<gene>
    <name evidence="7" type="ORF">NJQ99_14835</name>
</gene>
<comment type="caution">
    <text evidence="7">The sequence shown here is derived from an EMBL/GenBank/DDBJ whole genome shotgun (WGS) entry which is preliminary data.</text>
</comment>
<dbReference type="AlphaFoldDB" id="A0A9J6PM13"/>
<reference evidence="7" key="1">
    <citation type="submission" date="2022-06" db="EMBL/GenBank/DDBJ databases">
        <title>Isolation and Genomics of Futiania mangrovii gen. nov., sp. nov., a Rare and Metabolically-versatile member in the Class Alphaproteobacteria.</title>
        <authorList>
            <person name="Liu L."/>
            <person name="Huang W.-C."/>
            <person name="Pan J."/>
            <person name="Li J."/>
            <person name="Huang Y."/>
            <person name="Du H."/>
            <person name="Liu Y."/>
            <person name="Li M."/>
        </authorList>
    </citation>
    <scope>NUCLEOTIDE SEQUENCE</scope>
    <source>
        <strain evidence="7">FT118</strain>
    </source>
</reference>
<dbReference type="CDD" id="cd03224">
    <property type="entry name" value="ABC_TM1139_LivF_branched"/>
    <property type="match status" value="1"/>
</dbReference>
<dbReference type="InterPro" id="IPR052156">
    <property type="entry name" value="BCAA_Transport_ATP-bd_LivF"/>
</dbReference>
<evidence type="ECO:0000259" key="6">
    <source>
        <dbReference type="PROSITE" id="PS50893"/>
    </source>
</evidence>
<dbReference type="Proteomes" id="UP001055804">
    <property type="component" value="Unassembled WGS sequence"/>
</dbReference>
<evidence type="ECO:0000256" key="3">
    <source>
        <dbReference type="ARBA" id="ARBA00022741"/>
    </source>
</evidence>
<dbReference type="SMART" id="SM00382">
    <property type="entry name" value="AAA"/>
    <property type="match status" value="1"/>
</dbReference>
<evidence type="ECO:0000313" key="7">
    <source>
        <dbReference type="EMBL" id="MCP1337695.1"/>
    </source>
</evidence>
<evidence type="ECO:0000256" key="2">
    <source>
        <dbReference type="ARBA" id="ARBA00022448"/>
    </source>
</evidence>
<dbReference type="PANTHER" id="PTHR43820:SF4">
    <property type="entry name" value="HIGH-AFFINITY BRANCHED-CHAIN AMINO ACID TRANSPORT ATP-BINDING PROTEIN LIVF"/>
    <property type="match status" value="1"/>
</dbReference>
<protein>
    <submittedName>
        <fullName evidence="7">ABC transporter ATP-binding protein</fullName>
    </submittedName>
</protein>
<dbReference type="GO" id="GO:0015658">
    <property type="term" value="F:branched-chain amino acid transmembrane transporter activity"/>
    <property type="evidence" value="ECO:0007669"/>
    <property type="project" value="TreeGrafter"/>
</dbReference>
<evidence type="ECO:0000256" key="1">
    <source>
        <dbReference type="ARBA" id="ARBA00005417"/>
    </source>
</evidence>
<organism evidence="7 8">
    <name type="scientific">Futiania mangrovi</name>
    <dbReference type="NCBI Taxonomy" id="2959716"/>
    <lineage>
        <taxon>Bacteria</taxon>
        <taxon>Pseudomonadati</taxon>
        <taxon>Pseudomonadota</taxon>
        <taxon>Alphaproteobacteria</taxon>
        <taxon>Futianiales</taxon>
        <taxon>Futianiaceae</taxon>
        <taxon>Futiania</taxon>
    </lineage>
</organism>
<dbReference type="PANTHER" id="PTHR43820">
    <property type="entry name" value="HIGH-AFFINITY BRANCHED-CHAIN AMINO ACID TRANSPORT ATP-BINDING PROTEIN LIVF"/>
    <property type="match status" value="1"/>
</dbReference>
<dbReference type="PROSITE" id="PS50893">
    <property type="entry name" value="ABC_TRANSPORTER_2"/>
    <property type="match status" value="1"/>
</dbReference>
<dbReference type="SUPFAM" id="SSF52540">
    <property type="entry name" value="P-loop containing nucleoside triphosphate hydrolases"/>
    <property type="match status" value="1"/>
</dbReference>
<keyword evidence="8" id="KW-1185">Reference proteome</keyword>
<keyword evidence="4 7" id="KW-0067">ATP-binding</keyword>
<dbReference type="PROSITE" id="PS00211">
    <property type="entry name" value="ABC_TRANSPORTER_1"/>
    <property type="match status" value="1"/>
</dbReference>
<accession>A0A9J6PM13</accession>
<dbReference type="Gene3D" id="3.40.50.300">
    <property type="entry name" value="P-loop containing nucleotide triphosphate hydrolases"/>
    <property type="match status" value="1"/>
</dbReference>
<comment type="similarity">
    <text evidence="1">Belongs to the ABC transporter superfamily.</text>
</comment>